<keyword evidence="5" id="KW-1185">Reference proteome</keyword>
<evidence type="ECO:0000256" key="3">
    <source>
        <dbReference type="ARBA" id="ARBA00023002"/>
    </source>
</evidence>
<evidence type="ECO:0000256" key="1">
    <source>
        <dbReference type="ARBA" id="ARBA00022630"/>
    </source>
</evidence>
<evidence type="ECO:0000313" key="5">
    <source>
        <dbReference type="Proteomes" id="UP001149163"/>
    </source>
</evidence>
<dbReference type="Gene3D" id="3.50.50.60">
    <property type="entry name" value="FAD/NAD(P)-binding domain"/>
    <property type="match status" value="1"/>
</dbReference>
<dbReference type="EMBL" id="JAPQKN010000003">
    <property type="protein sequence ID" value="KAJ5166935.1"/>
    <property type="molecule type" value="Genomic_DNA"/>
</dbReference>
<dbReference type="PANTHER" id="PTHR23023">
    <property type="entry name" value="DIMETHYLANILINE MONOOXYGENASE"/>
    <property type="match status" value="1"/>
</dbReference>
<protein>
    <submittedName>
        <fullName evidence="4">FAD-dependent pyridine nucleotide-disulfide oxidoreductase</fullName>
    </submittedName>
</protein>
<dbReference type="GeneID" id="81427017"/>
<dbReference type="OrthoDB" id="66881at2759"/>
<keyword evidence="2" id="KW-0274">FAD</keyword>
<evidence type="ECO:0000313" key="4">
    <source>
        <dbReference type="EMBL" id="KAJ5166935.1"/>
    </source>
</evidence>
<name>A0A9W9I2X2_9EURO</name>
<proteinExistence type="predicted"/>
<dbReference type="SUPFAM" id="SSF51905">
    <property type="entry name" value="FAD/NAD(P)-binding domain"/>
    <property type="match status" value="2"/>
</dbReference>
<reference evidence="4" key="1">
    <citation type="submission" date="2022-11" db="EMBL/GenBank/DDBJ databases">
        <authorList>
            <person name="Petersen C."/>
        </authorList>
    </citation>
    <scope>NUCLEOTIDE SEQUENCE</scope>
    <source>
        <strain evidence="4">IBT 26290</strain>
    </source>
</reference>
<dbReference type="GO" id="GO:0016491">
    <property type="term" value="F:oxidoreductase activity"/>
    <property type="evidence" value="ECO:0007669"/>
    <property type="project" value="UniProtKB-KW"/>
</dbReference>
<keyword evidence="3" id="KW-0560">Oxidoreductase</keyword>
<dbReference type="Proteomes" id="UP001149163">
    <property type="component" value="Unassembled WGS sequence"/>
</dbReference>
<dbReference type="InterPro" id="IPR050346">
    <property type="entry name" value="FMO-like"/>
</dbReference>
<organism evidence="4 5">
    <name type="scientific">Penicillium canariense</name>
    <dbReference type="NCBI Taxonomy" id="189055"/>
    <lineage>
        <taxon>Eukaryota</taxon>
        <taxon>Fungi</taxon>
        <taxon>Dikarya</taxon>
        <taxon>Ascomycota</taxon>
        <taxon>Pezizomycotina</taxon>
        <taxon>Eurotiomycetes</taxon>
        <taxon>Eurotiomycetidae</taxon>
        <taxon>Eurotiales</taxon>
        <taxon>Aspergillaceae</taxon>
        <taxon>Penicillium</taxon>
    </lineage>
</organism>
<dbReference type="InterPro" id="IPR036188">
    <property type="entry name" value="FAD/NAD-bd_sf"/>
</dbReference>
<dbReference type="AlphaFoldDB" id="A0A9W9I2X2"/>
<evidence type="ECO:0000256" key="2">
    <source>
        <dbReference type="ARBA" id="ARBA00022827"/>
    </source>
</evidence>
<dbReference type="RefSeq" id="XP_056543396.1">
    <property type="nucleotide sequence ID" value="XM_056687841.1"/>
</dbReference>
<gene>
    <name evidence="4" type="ORF">N7482_005716</name>
</gene>
<keyword evidence="1" id="KW-0285">Flavoprotein</keyword>
<reference evidence="4" key="2">
    <citation type="journal article" date="2023" name="IMA Fungus">
        <title>Comparative genomic study of the Penicillium genus elucidates a diverse pangenome and 15 lateral gene transfer events.</title>
        <authorList>
            <person name="Petersen C."/>
            <person name="Sorensen T."/>
            <person name="Nielsen M.R."/>
            <person name="Sondergaard T.E."/>
            <person name="Sorensen J.L."/>
            <person name="Fitzpatrick D.A."/>
            <person name="Frisvad J.C."/>
            <person name="Nielsen K.L."/>
        </authorList>
    </citation>
    <scope>NUCLEOTIDE SEQUENCE</scope>
    <source>
        <strain evidence="4">IBT 26290</strain>
    </source>
</reference>
<sequence length="695" mass="76677">MRTNLSRFTVAFSDLSWESALGDDADIPMFPQARQVGQYLATYSNRYIPQDVMRLGHRVVKTERSVGTDTASRWRVSWIGESVQNATHESAPQPDKMESEDFDLLVVASGYFSRPYIPALSGLDQFTGRVIHSSALEKGRSSLDNTDTPTRGNTVVIGGSMSGVESASALALQKASSCISADPTPYSPPKHKVHHIHSRPFWTLPTYLPCETSEDNVSFLPLDLAMYDLGRRPPGPIEYALGPISDEKTAKTNSYFSSLLGAEYENFGHMPPKSPSGETNCQPSWVAIGNDYAEFIRSGMIEATMGRVVSVNPSSDAGVASINIETPNGPKTLEDVTSIVVATGFTPFDSLSFLPDDVLSSLEYTATDPFLPLILDKGGTLRSEIPDLGFVGFYRGPYWGVMEMQARLLGKEWVGQHNDFSGTEDQRENLRILRNPSAEIRRGQFPMGDYVGLMEAFAKDLNVGRTALSVGDSRSGPVLPARYACGKQEPEVQRTLDTLRAMSLQDHPTAQAAAALAVFRALHGTWKFIQTSATGEKEGSGTVAFIPRYPSDSYDREYVLQEHRDTPLIESQALSHETVISIFRLSESGTSDSNSRIEIWSANNDASIAADRLSCSLRLTPPFRHKEGMGEYVINAHSIHPNTDHESTENAAQFTFHFQGVSITEWECVDLGDNNEYQKNAESRPLPRQRTVYKR</sequence>
<comment type="caution">
    <text evidence="4">The sequence shown here is derived from an EMBL/GenBank/DDBJ whole genome shotgun (WGS) entry which is preliminary data.</text>
</comment>
<accession>A0A9W9I2X2</accession>